<dbReference type="GO" id="GO:0006952">
    <property type="term" value="P:defense response"/>
    <property type="evidence" value="ECO:0007669"/>
    <property type="project" value="UniProtKB-KW"/>
</dbReference>
<keyword evidence="3" id="KW-0611">Plant defense</keyword>
<evidence type="ECO:0000256" key="2">
    <source>
        <dbReference type="ARBA" id="ARBA00022741"/>
    </source>
</evidence>
<reference evidence="5 6" key="1">
    <citation type="submission" date="2024-04" db="EMBL/GenBank/DDBJ databases">
        <authorList>
            <person name="Fracassetti M."/>
        </authorList>
    </citation>
    <scope>NUCLEOTIDE SEQUENCE [LARGE SCALE GENOMIC DNA]</scope>
</reference>
<dbReference type="Proteomes" id="UP001497516">
    <property type="component" value="Chromosome 2"/>
</dbReference>
<dbReference type="Gene3D" id="1.20.5.4130">
    <property type="match status" value="1"/>
</dbReference>
<dbReference type="EMBL" id="OZ034815">
    <property type="protein sequence ID" value="CAL1372671.1"/>
    <property type="molecule type" value="Genomic_DNA"/>
</dbReference>
<dbReference type="AlphaFoldDB" id="A0AAV2DG73"/>
<dbReference type="GO" id="GO:0000166">
    <property type="term" value="F:nucleotide binding"/>
    <property type="evidence" value="ECO:0007669"/>
    <property type="project" value="UniProtKB-KW"/>
</dbReference>
<keyword evidence="6" id="KW-1185">Reference proteome</keyword>
<name>A0AAV2DG73_9ROSI</name>
<evidence type="ECO:0000313" key="5">
    <source>
        <dbReference type="EMBL" id="CAL1372671.1"/>
    </source>
</evidence>
<protein>
    <recommendedName>
        <fullName evidence="4">Disease resistance N-terminal domain-containing protein</fullName>
    </recommendedName>
</protein>
<dbReference type="InterPro" id="IPR041118">
    <property type="entry name" value="Rx_N"/>
</dbReference>
<accession>A0AAV2DG73</accession>
<keyword evidence="1" id="KW-0677">Repeat</keyword>
<proteinExistence type="predicted"/>
<feature type="domain" description="Disease resistance N-terminal" evidence="4">
    <location>
        <begin position="11"/>
        <end position="93"/>
    </location>
</feature>
<gene>
    <name evidence="5" type="ORF">LTRI10_LOCUS14657</name>
</gene>
<keyword evidence="2" id="KW-0547">Nucleotide-binding</keyword>
<sequence>MAETALFSIAGVVLKKLGYLAAEQASLLWGLSSEIPKLTFTVSSIQAVLLDAEEKSGHNHQIQLWLHRLKQVLYDADDLLDDLSTEARQREQMEGHCVMNEVYPTAF</sequence>
<dbReference type="Pfam" id="PF18052">
    <property type="entry name" value="Rx_N"/>
    <property type="match status" value="1"/>
</dbReference>
<evidence type="ECO:0000259" key="4">
    <source>
        <dbReference type="Pfam" id="PF18052"/>
    </source>
</evidence>
<evidence type="ECO:0000256" key="3">
    <source>
        <dbReference type="ARBA" id="ARBA00022821"/>
    </source>
</evidence>
<evidence type="ECO:0000256" key="1">
    <source>
        <dbReference type="ARBA" id="ARBA00022737"/>
    </source>
</evidence>
<evidence type="ECO:0000313" key="6">
    <source>
        <dbReference type="Proteomes" id="UP001497516"/>
    </source>
</evidence>
<organism evidence="5 6">
    <name type="scientific">Linum trigynum</name>
    <dbReference type="NCBI Taxonomy" id="586398"/>
    <lineage>
        <taxon>Eukaryota</taxon>
        <taxon>Viridiplantae</taxon>
        <taxon>Streptophyta</taxon>
        <taxon>Embryophyta</taxon>
        <taxon>Tracheophyta</taxon>
        <taxon>Spermatophyta</taxon>
        <taxon>Magnoliopsida</taxon>
        <taxon>eudicotyledons</taxon>
        <taxon>Gunneridae</taxon>
        <taxon>Pentapetalae</taxon>
        <taxon>rosids</taxon>
        <taxon>fabids</taxon>
        <taxon>Malpighiales</taxon>
        <taxon>Linaceae</taxon>
        <taxon>Linum</taxon>
    </lineage>
</organism>